<dbReference type="EMBL" id="FNYC01000001">
    <property type="protein sequence ID" value="SEI47258.1"/>
    <property type="molecule type" value="Genomic_DNA"/>
</dbReference>
<evidence type="ECO:0008006" key="3">
    <source>
        <dbReference type="Google" id="ProtNLM"/>
    </source>
</evidence>
<dbReference type="STRING" id="529704.SAMN02927913_0770"/>
<dbReference type="RefSeq" id="WP_245747153.1">
    <property type="nucleotide sequence ID" value="NZ_FNYC01000001.1"/>
</dbReference>
<evidence type="ECO:0000313" key="1">
    <source>
        <dbReference type="EMBL" id="SEI47258.1"/>
    </source>
</evidence>
<dbReference type="Proteomes" id="UP000199420">
    <property type="component" value="Unassembled WGS sequence"/>
</dbReference>
<dbReference type="Pfam" id="PF06224">
    <property type="entry name" value="AlkZ-like"/>
    <property type="match status" value="1"/>
</dbReference>
<proteinExistence type="predicted"/>
<protein>
    <recommendedName>
        <fullName evidence="3">Winged helix-turn-helix domain-containing protein</fullName>
    </recommendedName>
</protein>
<accession>A0A1H6QTY2</accession>
<gene>
    <name evidence="1" type="ORF">SAMN04487997_0854</name>
</gene>
<keyword evidence="2" id="KW-1185">Reference proteome</keyword>
<evidence type="ECO:0000313" key="2">
    <source>
        <dbReference type="Proteomes" id="UP000199420"/>
    </source>
</evidence>
<dbReference type="AlphaFoldDB" id="A0A1H6QTY2"/>
<dbReference type="InterPro" id="IPR009351">
    <property type="entry name" value="AlkZ-like"/>
</dbReference>
<name>A0A1H6QTY2_9GAMM</name>
<dbReference type="PANTHER" id="PTHR30528:SF0">
    <property type="entry name" value="CYTOPLASMIC PROTEIN"/>
    <property type="match status" value="1"/>
</dbReference>
<sequence>MKPTPPLPPPLSSRSTLLGLAQARRLHLAAQGLLRPFGRRPRPADVVDAIERMRLLQIDSIHVVARSPYLVLHARLGAYESDWLDKALVQGRIAECWAHEACFVPAADLPLHRAWRERGAHWAHRHAARMHRDHRPQMDGMLERIRSQGPVRAADFPRADRGVSGWWEWKPEKRWLEAWFALGELMVPRRERFQRVYDLAERVLARLDPPFVPSTLDSAALRQRFILDSVRALGITQARWIADYYRLKPSVDDAELAPLVAAGELIAMPVQGWDAPGYVHHGHAPLLDKVRAGRLPATHTALLSPFDPLVWDRARAQAMFDFEYAIECYTPAPKRRYGYYVLPILHRGSLVGRLDAKAHRGEGVFEIKALFLEPGQDATPRLAAEVGDAIARTASWHGTPRVRLERSEPAAFGRALRARWKATGAGD</sequence>
<organism evidence="1 2">
    <name type="scientific">Frateuria terrea</name>
    <dbReference type="NCBI Taxonomy" id="529704"/>
    <lineage>
        <taxon>Bacteria</taxon>
        <taxon>Pseudomonadati</taxon>
        <taxon>Pseudomonadota</taxon>
        <taxon>Gammaproteobacteria</taxon>
        <taxon>Lysobacterales</taxon>
        <taxon>Rhodanobacteraceae</taxon>
        <taxon>Frateuria</taxon>
    </lineage>
</organism>
<reference evidence="1 2" key="1">
    <citation type="submission" date="2016-10" db="EMBL/GenBank/DDBJ databases">
        <authorList>
            <person name="de Groot N.N."/>
        </authorList>
    </citation>
    <scope>NUCLEOTIDE SEQUENCE [LARGE SCALE GENOMIC DNA]</scope>
    <source>
        <strain evidence="1 2">DSM 26515</strain>
    </source>
</reference>
<dbReference type="PANTHER" id="PTHR30528">
    <property type="entry name" value="CYTOPLASMIC PROTEIN"/>
    <property type="match status" value="1"/>
</dbReference>